<feature type="compositionally biased region" description="Polar residues" evidence="1">
    <location>
        <begin position="220"/>
        <end position="230"/>
    </location>
</feature>
<dbReference type="EMBL" id="JACDTQ010000582">
    <property type="protein sequence ID" value="KAF5927322.1"/>
    <property type="molecule type" value="Genomic_DNA"/>
</dbReference>
<keyword evidence="3" id="KW-1185">Reference proteome</keyword>
<feature type="non-terminal residue" evidence="2">
    <location>
        <position position="249"/>
    </location>
</feature>
<comment type="caution">
    <text evidence="2">The sequence shown here is derived from an EMBL/GenBank/DDBJ whole genome shotgun (WGS) entry which is preliminary data.</text>
</comment>
<organism evidence="2 3">
    <name type="scientific">Diceros bicornis minor</name>
    <name type="common">South-central black rhinoceros</name>
    <dbReference type="NCBI Taxonomy" id="77932"/>
    <lineage>
        <taxon>Eukaryota</taxon>
        <taxon>Metazoa</taxon>
        <taxon>Chordata</taxon>
        <taxon>Craniata</taxon>
        <taxon>Vertebrata</taxon>
        <taxon>Euteleostomi</taxon>
        <taxon>Mammalia</taxon>
        <taxon>Eutheria</taxon>
        <taxon>Laurasiatheria</taxon>
        <taxon>Perissodactyla</taxon>
        <taxon>Rhinocerotidae</taxon>
        <taxon>Diceros</taxon>
    </lineage>
</organism>
<accession>A0A7J7FGW2</accession>
<evidence type="ECO:0000313" key="2">
    <source>
        <dbReference type="EMBL" id="KAF5927322.1"/>
    </source>
</evidence>
<proteinExistence type="predicted"/>
<dbReference type="Proteomes" id="UP000551758">
    <property type="component" value="Unassembled WGS sequence"/>
</dbReference>
<evidence type="ECO:0000313" key="3">
    <source>
        <dbReference type="Proteomes" id="UP000551758"/>
    </source>
</evidence>
<protein>
    <submittedName>
        <fullName evidence="2">Uncharacterized protein</fullName>
    </submittedName>
</protein>
<dbReference type="AlphaFoldDB" id="A0A7J7FGW2"/>
<evidence type="ECO:0000256" key="1">
    <source>
        <dbReference type="SAM" id="MobiDB-lite"/>
    </source>
</evidence>
<gene>
    <name evidence="2" type="ORF">HPG69_017799</name>
</gene>
<feature type="region of interest" description="Disordered" evidence="1">
    <location>
        <begin position="220"/>
        <end position="249"/>
    </location>
</feature>
<name>A0A7J7FGW2_DICBM</name>
<sequence length="249" mass="27022">LWSSSAQGSGCAVVKTFTLGLAPSHVSLSSGRIVFPVDQWKEPAPPAPLPVQTPSGLISFSPQALTGAVSTVKFFLSEAFLGQHFEAVELEGSEPEPGDLFLFRLRSLTGRWCGAPVGVYCGHGEIIHFEGKNPGGHGLHTFLGSFEVVVSKQGQRPLLRSRSLWRVLHRRGGIDRAALERRVREAMDADPPPYHPTRSNCVHFALRLLRPGPSLDPLQTDWSSFSSVSADQLPTQDPTPPPELVDNCS</sequence>
<reference evidence="2 3" key="1">
    <citation type="journal article" date="2020" name="Mol. Biol. Evol.">
        <title>Interspecific Gene Flow and the Evolution of Specialization in Black and White Rhinoceros.</title>
        <authorList>
            <person name="Moodley Y."/>
            <person name="Westbury M.V."/>
            <person name="Russo I.M."/>
            <person name="Gopalakrishnan S."/>
            <person name="Rakotoarivelo A."/>
            <person name="Olsen R.A."/>
            <person name="Prost S."/>
            <person name="Tunstall T."/>
            <person name="Ryder O.A."/>
            <person name="Dalen L."/>
            <person name="Bruford M.W."/>
        </authorList>
    </citation>
    <scope>NUCLEOTIDE SEQUENCE [LARGE SCALE GENOMIC DNA]</scope>
    <source>
        <strain evidence="2">SBR-YM</strain>
        <tissue evidence="2">Skin</tissue>
    </source>
</reference>